<evidence type="ECO:0000313" key="5">
    <source>
        <dbReference type="Proteomes" id="UP000463470"/>
    </source>
</evidence>
<dbReference type="Pfam" id="PF07508">
    <property type="entry name" value="Recombinase"/>
    <property type="match status" value="1"/>
</dbReference>
<accession>A0A845KZU5</accession>
<feature type="coiled-coil region" evidence="1">
    <location>
        <begin position="422"/>
        <end position="491"/>
    </location>
</feature>
<dbReference type="CDD" id="cd00338">
    <property type="entry name" value="Ser_Recombinase"/>
    <property type="match status" value="1"/>
</dbReference>
<evidence type="ECO:0000313" key="4">
    <source>
        <dbReference type="EMBL" id="MZP29363.1"/>
    </source>
</evidence>
<dbReference type="GO" id="GO:0000150">
    <property type="term" value="F:DNA strand exchange activity"/>
    <property type="evidence" value="ECO:0007669"/>
    <property type="project" value="InterPro"/>
</dbReference>
<dbReference type="RefSeq" id="WP_161256678.1">
    <property type="nucleotide sequence ID" value="NZ_WXEY01000005.1"/>
</dbReference>
<dbReference type="InterPro" id="IPR050639">
    <property type="entry name" value="SSR_resolvase"/>
</dbReference>
<keyword evidence="1" id="KW-0175">Coiled coil</keyword>
<name>A0A845KZU5_9FIRM</name>
<dbReference type="PANTHER" id="PTHR30461">
    <property type="entry name" value="DNA-INVERTASE FROM LAMBDOID PROPHAGE"/>
    <property type="match status" value="1"/>
</dbReference>
<dbReference type="OrthoDB" id="1094757at2"/>
<sequence length="545" mass="62633">MSKNDEIGESIADGLTIGPRQAGRHPVLADARQTLGQSGLAVGGYVRVSTAKEGQRSSIANQEKYLREWCDVHGYRLHRMYLDVKSGEFARLRSELQQMLTDISEKRITGVVTKEIARSSRDVMDTLELKRRLHDQGAFLVSIRENYDSRTDDDEFLLILHAALAQKERKTTGARVKVTQLLKAREGRGNVPPPYGYRYGHDGRYVPDPAEAKVYRQIVDLFLGSRYGRTRIARFLNTHGIPGPRGGTWITSTIKVILENPVYLGFLIYNTTTLIRTAGGERKRMVRPREEWIVVPDAHPPLITRDDFDLIQEIMRQRRERDPRATCSFAPKYLLSGFLLCSVCGGKMYGTVIRGKQRECRIYRYVCQGKNGRCSLPMKYYKMDTVDQHVFSEVARTLQALVEPAALADFVQQRRDSFAGGMQKEREERARLQGQIAANEKAQRRQQIAYETEAIDLHAFKRRLDELRWEERNLRERLKAFNRKLSRIDQEQEVIAALVRKMANYLEHPEQLGLARKRSLLELAVERIEAHGEHACKITWTFPDS</sequence>
<evidence type="ECO:0000256" key="1">
    <source>
        <dbReference type="SAM" id="Coils"/>
    </source>
</evidence>
<feature type="domain" description="Resolvase/invertase-type recombinase catalytic" evidence="2">
    <location>
        <begin position="41"/>
        <end position="187"/>
    </location>
</feature>
<evidence type="ECO:0000259" key="2">
    <source>
        <dbReference type="PROSITE" id="PS51736"/>
    </source>
</evidence>
<dbReference type="SUPFAM" id="SSF53041">
    <property type="entry name" value="Resolvase-like"/>
    <property type="match status" value="1"/>
</dbReference>
<protein>
    <submittedName>
        <fullName evidence="4">Recombinase family protein</fullName>
    </submittedName>
</protein>
<reference evidence="4 5" key="1">
    <citation type="submission" date="2020-01" db="EMBL/GenBank/DDBJ databases">
        <title>Whole-genome sequence of Heliobacterium undosum DSM 13378.</title>
        <authorList>
            <person name="Kyndt J.A."/>
            <person name="Meyer T.E."/>
        </authorList>
    </citation>
    <scope>NUCLEOTIDE SEQUENCE [LARGE SCALE GENOMIC DNA]</scope>
    <source>
        <strain evidence="4 5">DSM 13378</strain>
    </source>
</reference>
<dbReference type="SMART" id="SM00857">
    <property type="entry name" value="Resolvase"/>
    <property type="match status" value="1"/>
</dbReference>
<proteinExistence type="predicted"/>
<dbReference type="Gene3D" id="3.40.50.1390">
    <property type="entry name" value="Resolvase, N-terminal catalytic domain"/>
    <property type="match status" value="1"/>
</dbReference>
<dbReference type="PROSITE" id="PS51736">
    <property type="entry name" value="RECOMBINASES_3"/>
    <property type="match status" value="1"/>
</dbReference>
<dbReference type="Gene3D" id="3.90.1750.20">
    <property type="entry name" value="Putative Large Serine Recombinase, Chain B, Domain 2"/>
    <property type="match status" value="1"/>
</dbReference>
<dbReference type="InterPro" id="IPR038109">
    <property type="entry name" value="DNA_bind_recomb_sf"/>
</dbReference>
<dbReference type="Proteomes" id="UP000463470">
    <property type="component" value="Unassembled WGS sequence"/>
</dbReference>
<comment type="caution">
    <text evidence="4">The sequence shown here is derived from an EMBL/GenBank/DDBJ whole genome shotgun (WGS) entry which is preliminary data.</text>
</comment>
<feature type="domain" description="Recombinase" evidence="3">
    <location>
        <begin position="194"/>
        <end position="321"/>
    </location>
</feature>
<dbReference type="PROSITE" id="PS51737">
    <property type="entry name" value="RECOMBINASE_DNA_BIND"/>
    <property type="match status" value="1"/>
</dbReference>
<dbReference type="EMBL" id="WXEY01000005">
    <property type="protein sequence ID" value="MZP29363.1"/>
    <property type="molecule type" value="Genomic_DNA"/>
</dbReference>
<evidence type="ECO:0000259" key="3">
    <source>
        <dbReference type="PROSITE" id="PS51737"/>
    </source>
</evidence>
<gene>
    <name evidence="4" type="ORF">GTO91_06545</name>
</gene>
<keyword evidence="5" id="KW-1185">Reference proteome</keyword>
<organism evidence="4 5">
    <name type="scientific">Heliomicrobium undosum</name>
    <dbReference type="NCBI Taxonomy" id="121734"/>
    <lineage>
        <taxon>Bacteria</taxon>
        <taxon>Bacillati</taxon>
        <taxon>Bacillota</taxon>
        <taxon>Clostridia</taxon>
        <taxon>Eubacteriales</taxon>
        <taxon>Heliobacteriaceae</taxon>
        <taxon>Heliomicrobium</taxon>
    </lineage>
</organism>
<dbReference type="InterPro" id="IPR011109">
    <property type="entry name" value="DNA_bind_recombinase_dom"/>
</dbReference>
<dbReference type="AlphaFoldDB" id="A0A845KZU5"/>
<dbReference type="InterPro" id="IPR006119">
    <property type="entry name" value="Resolv_N"/>
</dbReference>
<dbReference type="Pfam" id="PF00239">
    <property type="entry name" value="Resolvase"/>
    <property type="match status" value="1"/>
</dbReference>
<dbReference type="InterPro" id="IPR036162">
    <property type="entry name" value="Resolvase-like_N_sf"/>
</dbReference>
<dbReference type="Pfam" id="PF13408">
    <property type="entry name" value="Zn_ribbon_recom"/>
    <property type="match status" value="1"/>
</dbReference>
<dbReference type="PANTHER" id="PTHR30461:SF23">
    <property type="entry name" value="DNA RECOMBINASE-RELATED"/>
    <property type="match status" value="1"/>
</dbReference>
<dbReference type="GO" id="GO:0003677">
    <property type="term" value="F:DNA binding"/>
    <property type="evidence" value="ECO:0007669"/>
    <property type="project" value="InterPro"/>
</dbReference>
<dbReference type="InterPro" id="IPR025827">
    <property type="entry name" value="Zn_ribbon_recom_dom"/>
</dbReference>